<feature type="signal peptide" evidence="1">
    <location>
        <begin position="1"/>
        <end position="20"/>
    </location>
</feature>
<accession>A0A484FK66</accession>
<feature type="chain" id="PRO_5019759737" evidence="1">
    <location>
        <begin position="21"/>
        <end position="70"/>
    </location>
</feature>
<proteinExistence type="predicted"/>
<organism evidence="2 3">
    <name type="scientific">Colletotrichum orbiculare (strain 104-T / ATCC 96160 / CBS 514.97 / LARS 414 / MAFF 240422)</name>
    <name type="common">Cucumber anthracnose fungus</name>
    <name type="synonym">Colletotrichum lagenarium</name>
    <dbReference type="NCBI Taxonomy" id="1213857"/>
    <lineage>
        <taxon>Eukaryota</taxon>
        <taxon>Fungi</taxon>
        <taxon>Dikarya</taxon>
        <taxon>Ascomycota</taxon>
        <taxon>Pezizomycotina</taxon>
        <taxon>Sordariomycetes</taxon>
        <taxon>Hypocreomycetidae</taxon>
        <taxon>Glomerellales</taxon>
        <taxon>Glomerellaceae</taxon>
        <taxon>Colletotrichum</taxon>
        <taxon>Colletotrichum orbiculare species complex</taxon>
    </lineage>
</organism>
<keyword evidence="3" id="KW-1185">Reference proteome</keyword>
<comment type="caution">
    <text evidence="2">The sequence shown here is derived from an EMBL/GenBank/DDBJ whole genome shotgun (WGS) entry which is preliminary data.</text>
</comment>
<sequence>MKISELFAAVALSFAATALAGQCSDNSFCSGDGTRDRLVLECTSGSCYRKAGQPCHFVGIAGSQGVVCPK</sequence>
<keyword evidence="1" id="KW-0732">Signal</keyword>
<reference evidence="3" key="2">
    <citation type="journal article" date="2019" name="Mol. Plant Microbe Interact.">
        <title>Genome sequence resources for four phytopathogenic fungi from the Colletotrichum orbiculare species complex.</title>
        <authorList>
            <person name="Gan P."/>
            <person name="Tsushima A."/>
            <person name="Narusaka M."/>
            <person name="Narusaka Y."/>
            <person name="Takano Y."/>
            <person name="Kubo Y."/>
            <person name="Shirasu K."/>
        </authorList>
    </citation>
    <scope>GENOME REANNOTATION</scope>
    <source>
        <strain evidence="3">104-T / ATCC 96160 / CBS 514.97 / LARS 414 / MAFF 240422</strain>
    </source>
</reference>
<gene>
    <name evidence="2" type="ORF">Cob_v008803</name>
</gene>
<dbReference type="AlphaFoldDB" id="A0A484FK66"/>
<protein>
    <submittedName>
        <fullName evidence="2">Uncharacterized protein</fullName>
    </submittedName>
</protein>
<reference evidence="3" key="1">
    <citation type="journal article" date="2013" name="New Phytol.">
        <title>Comparative genomic and transcriptomic analyses reveal the hemibiotrophic stage shift of Colletotrichum fungi.</title>
        <authorList>
            <person name="Gan P."/>
            <person name="Ikeda K."/>
            <person name="Irieda H."/>
            <person name="Narusaka M."/>
            <person name="O'Connell R.J."/>
            <person name="Narusaka Y."/>
            <person name="Takano Y."/>
            <person name="Kubo Y."/>
            <person name="Shirasu K."/>
        </authorList>
    </citation>
    <scope>NUCLEOTIDE SEQUENCE [LARGE SCALE GENOMIC DNA]</scope>
    <source>
        <strain evidence="3">104-T / ATCC 96160 / CBS 514.97 / LARS 414 / MAFF 240422</strain>
    </source>
</reference>
<evidence type="ECO:0000313" key="2">
    <source>
        <dbReference type="EMBL" id="TDZ18071.1"/>
    </source>
</evidence>
<evidence type="ECO:0000313" key="3">
    <source>
        <dbReference type="Proteomes" id="UP000014480"/>
    </source>
</evidence>
<name>A0A484FK66_COLOR</name>
<dbReference type="Proteomes" id="UP000014480">
    <property type="component" value="Unassembled WGS sequence"/>
</dbReference>
<evidence type="ECO:0000256" key="1">
    <source>
        <dbReference type="SAM" id="SignalP"/>
    </source>
</evidence>
<dbReference type="EMBL" id="AMCV02000025">
    <property type="protein sequence ID" value="TDZ18071.1"/>
    <property type="molecule type" value="Genomic_DNA"/>
</dbReference>